<keyword evidence="3" id="KW-1185">Reference proteome</keyword>
<name>A0A1H5E312_9MICO</name>
<protein>
    <recommendedName>
        <fullName evidence="1">YlxR domain-containing protein</fullName>
    </recommendedName>
</protein>
<dbReference type="InterPro" id="IPR035931">
    <property type="entry name" value="YlxR-like_sf"/>
</dbReference>
<dbReference type="InterPro" id="IPR037465">
    <property type="entry name" value="YlxR"/>
</dbReference>
<proteinExistence type="predicted"/>
<dbReference type="InterPro" id="IPR007393">
    <property type="entry name" value="YlxR_dom"/>
</dbReference>
<dbReference type="SUPFAM" id="SSF64376">
    <property type="entry name" value="YlxR-like"/>
    <property type="match status" value="1"/>
</dbReference>
<sequence length="95" mass="10221">MSLSGGPVRTCVGCRVRTSRSSLVRLVTDPASTEAGMVSVVVDPSTSALGRGAWVHPHPDCLDRAITRRAIARALRVPVSAEYSRVVEWFDQNTA</sequence>
<feature type="domain" description="YlxR" evidence="1">
    <location>
        <begin position="9"/>
        <end position="83"/>
    </location>
</feature>
<accession>A0A1H5E312</accession>
<dbReference type="RefSeq" id="WP_089771853.1">
    <property type="nucleotide sequence ID" value="NZ_FNTX01000001.1"/>
</dbReference>
<evidence type="ECO:0000259" key="1">
    <source>
        <dbReference type="Pfam" id="PF04296"/>
    </source>
</evidence>
<dbReference type="Proteomes" id="UP000199220">
    <property type="component" value="Unassembled WGS sequence"/>
</dbReference>
<dbReference type="PANTHER" id="PTHR34215">
    <property type="entry name" value="BLL0784 PROTEIN"/>
    <property type="match status" value="1"/>
</dbReference>
<dbReference type="PANTHER" id="PTHR34215:SF1">
    <property type="entry name" value="YLXR DOMAIN-CONTAINING PROTEIN"/>
    <property type="match status" value="1"/>
</dbReference>
<dbReference type="AlphaFoldDB" id="A0A1H5E312"/>
<dbReference type="Gene3D" id="3.30.1230.10">
    <property type="entry name" value="YlxR-like"/>
    <property type="match status" value="1"/>
</dbReference>
<evidence type="ECO:0000313" key="2">
    <source>
        <dbReference type="EMBL" id="SED85535.1"/>
    </source>
</evidence>
<dbReference type="STRING" id="648782.SAMN04488554_0876"/>
<dbReference type="EMBL" id="FNTX01000001">
    <property type="protein sequence ID" value="SED85535.1"/>
    <property type="molecule type" value="Genomic_DNA"/>
</dbReference>
<gene>
    <name evidence="2" type="ORF">SAMN04488554_0876</name>
</gene>
<reference evidence="3" key="1">
    <citation type="submission" date="2016-10" db="EMBL/GenBank/DDBJ databases">
        <authorList>
            <person name="Varghese N."/>
            <person name="Submissions S."/>
        </authorList>
    </citation>
    <scope>NUCLEOTIDE SEQUENCE [LARGE SCALE GENOMIC DNA]</scope>
    <source>
        <strain evidence="3">DSM 21368</strain>
    </source>
</reference>
<evidence type="ECO:0000313" key="3">
    <source>
        <dbReference type="Proteomes" id="UP000199220"/>
    </source>
</evidence>
<organism evidence="2 3">
    <name type="scientific">Ruania alba</name>
    <dbReference type="NCBI Taxonomy" id="648782"/>
    <lineage>
        <taxon>Bacteria</taxon>
        <taxon>Bacillati</taxon>
        <taxon>Actinomycetota</taxon>
        <taxon>Actinomycetes</taxon>
        <taxon>Micrococcales</taxon>
        <taxon>Ruaniaceae</taxon>
        <taxon>Ruania</taxon>
    </lineage>
</organism>
<dbReference type="Pfam" id="PF04296">
    <property type="entry name" value="YlxR"/>
    <property type="match status" value="1"/>
</dbReference>
<dbReference type="OrthoDB" id="5244965at2"/>